<dbReference type="OrthoDB" id="5918848at2"/>
<keyword evidence="3" id="KW-0812">Transmembrane</keyword>
<dbReference type="InterPro" id="IPR012902">
    <property type="entry name" value="N_methyl_site"/>
</dbReference>
<dbReference type="GO" id="GO:0044096">
    <property type="term" value="C:type IV pilus"/>
    <property type="evidence" value="ECO:0007669"/>
    <property type="project" value="TreeGrafter"/>
</dbReference>
<dbReference type="Gene3D" id="3.30.700.10">
    <property type="entry name" value="Glycoprotein, Type 4 Pilin"/>
    <property type="match status" value="1"/>
</dbReference>
<organism evidence="4 5">
    <name type="scientific">Actinobacillus delphinicola</name>
    <dbReference type="NCBI Taxonomy" id="51161"/>
    <lineage>
        <taxon>Bacteria</taxon>
        <taxon>Pseudomonadati</taxon>
        <taxon>Pseudomonadota</taxon>
        <taxon>Gammaproteobacteria</taxon>
        <taxon>Pasteurellales</taxon>
        <taxon>Pasteurellaceae</taxon>
        <taxon>Actinobacillus</taxon>
    </lineage>
</organism>
<dbReference type="GO" id="GO:0043107">
    <property type="term" value="P:type IV pilus-dependent motility"/>
    <property type="evidence" value="ECO:0007669"/>
    <property type="project" value="TreeGrafter"/>
</dbReference>
<dbReference type="EMBL" id="LR134510">
    <property type="protein sequence ID" value="VEJ09213.1"/>
    <property type="molecule type" value="Genomic_DNA"/>
</dbReference>
<dbReference type="SUPFAM" id="SSF54523">
    <property type="entry name" value="Pili subunits"/>
    <property type="match status" value="1"/>
</dbReference>
<dbReference type="PANTHER" id="PTHR30093:SF34">
    <property type="entry name" value="PREPILIN PEPTIDASE-DEPENDENT PROTEIN D"/>
    <property type="match status" value="1"/>
</dbReference>
<evidence type="ECO:0000256" key="3">
    <source>
        <dbReference type="SAM" id="Phobius"/>
    </source>
</evidence>
<dbReference type="Proteomes" id="UP000279799">
    <property type="component" value="Chromosome"/>
</dbReference>
<protein>
    <submittedName>
        <fullName evidence="4">Prepilin peptidase dependent protein D</fullName>
    </submittedName>
</protein>
<feature type="transmembrane region" description="Helical" evidence="3">
    <location>
        <begin position="12"/>
        <end position="34"/>
    </location>
</feature>
<dbReference type="AlphaFoldDB" id="A0A448TTP9"/>
<reference evidence="4 5" key="1">
    <citation type="submission" date="2018-12" db="EMBL/GenBank/DDBJ databases">
        <authorList>
            <consortium name="Pathogen Informatics"/>
        </authorList>
    </citation>
    <scope>NUCLEOTIDE SEQUENCE [LARGE SCALE GENOMIC DNA]</scope>
    <source>
        <strain evidence="4 5">NCTC12871</strain>
    </source>
</reference>
<dbReference type="NCBIfam" id="NF007862">
    <property type="entry name" value="PRK10574.1"/>
    <property type="match status" value="1"/>
</dbReference>
<sequence length="140" mass="15115">MIISQKLYRGFTLIELMIVIAIVAILATIAIPSYQNYTKKAAVTELIQASAPYKSAVELCLLQTDDLTTCNAGENGIPDNISNQGRIQSLTVKAGVISVIGQNNLKGIEYHLTPPANAQNQWTVTCSDKTVFPAAFCQAQ</sequence>
<dbReference type="KEGG" id="adp:NCTC12871_00658"/>
<name>A0A448TTP9_9PAST</name>
<dbReference type="Pfam" id="PF07963">
    <property type="entry name" value="N_methyl"/>
    <property type="match status" value="1"/>
</dbReference>
<dbReference type="PANTHER" id="PTHR30093">
    <property type="entry name" value="GENERAL SECRETION PATHWAY PROTEIN G"/>
    <property type="match status" value="1"/>
</dbReference>
<evidence type="ECO:0000313" key="5">
    <source>
        <dbReference type="Proteomes" id="UP000279799"/>
    </source>
</evidence>
<dbReference type="InterPro" id="IPR045584">
    <property type="entry name" value="Pilin-like"/>
</dbReference>
<keyword evidence="3" id="KW-0472">Membrane</keyword>
<gene>
    <name evidence="4" type="primary">pilE</name>
    <name evidence="4" type="ORF">NCTC12871_00658</name>
</gene>
<keyword evidence="2" id="KW-0488">Methylation</keyword>
<proteinExistence type="inferred from homology"/>
<evidence type="ECO:0000313" key="4">
    <source>
        <dbReference type="EMBL" id="VEJ09213.1"/>
    </source>
</evidence>
<keyword evidence="3" id="KW-1133">Transmembrane helix</keyword>
<evidence type="ECO:0000256" key="2">
    <source>
        <dbReference type="ARBA" id="ARBA00022481"/>
    </source>
</evidence>
<keyword evidence="5" id="KW-1185">Reference proteome</keyword>
<accession>A0A448TTP9</accession>
<dbReference type="NCBIfam" id="TIGR02532">
    <property type="entry name" value="IV_pilin_GFxxxE"/>
    <property type="match status" value="1"/>
</dbReference>
<evidence type="ECO:0000256" key="1">
    <source>
        <dbReference type="ARBA" id="ARBA00005233"/>
    </source>
</evidence>
<dbReference type="PROSITE" id="PS00409">
    <property type="entry name" value="PROKAR_NTER_METHYL"/>
    <property type="match status" value="1"/>
</dbReference>
<comment type="similarity">
    <text evidence="1">Belongs to the N-Me-Phe pilin family.</text>
</comment>
<dbReference type="RefSeq" id="WP_126598952.1">
    <property type="nucleotide sequence ID" value="NZ_LR134510.1"/>
</dbReference>